<protein>
    <recommendedName>
        <fullName evidence="10">Cation/H+ exchanger transmembrane domain-containing protein</fullName>
    </recommendedName>
</protein>
<dbReference type="RefSeq" id="WP_238546050.1">
    <property type="nucleotide sequence ID" value="NZ_JMIR01000004.1"/>
</dbReference>
<dbReference type="STRING" id="1157490.EL26_05170"/>
<keyword evidence="2" id="KW-0813">Transport</keyword>
<keyword evidence="5 9" id="KW-0812">Transmembrane</keyword>
<dbReference type="PANTHER" id="PTHR32507">
    <property type="entry name" value="NA(+)/H(+) ANTIPORTER 1"/>
    <property type="match status" value="1"/>
</dbReference>
<feature type="transmembrane region" description="Helical" evidence="9">
    <location>
        <begin position="38"/>
        <end position="55"/>
    </location>
</feature>
<evidence type="ECO:0000256" key="2">
    <source>
        <dbReference type="ARBA" id="ARBA00022448"/>
    </source>
</evidence>
<feature type="transmembrane region" description="Helical" evidence="9">
    <location>
        <begin position="124"/>
        <end position="144"/>
    </location>
</feature>
<feature type="transmembrane region" description="Helical" evidence="9">
    <location>
        <begin position="227"/>
        <end position="260"/>
    </location>
</feature>
<feature type="transmembrane region" description="Helical" evidence="9">
    <location>
        <begin position="373"/>
        <end position="393"/>
    </location>
</feature>
<dbReference type="EMBL" id="JMIR01000004">
    <property type="protein sequence ID" value="KEO84492.1"/>
    <property type="molecule type" value="Genomic_DNA"/>
</dbReference>
<sequence length="416" mass="44712">MESTTMEMVHRYIGLVLIVLIVGMFGGRLSRMLRIPDVALYLLIGVLVGPILHWVELSPQSLADQLIIIVGAALILFDGGRAIQFSVLKKVWFTLSMLSIPGVLITAAVTAGAAYYLLDLPLPVAFLLAAIIASTDPATLIPVFRQVPIDEKVKQTVESESAFNDATGSIVTFTALGVVTGGEFAVGSALWQFVKMAVGGLLIGLVFGWLATAMISKRRGGFLRDYASIVVIVVALGAYLVGDLIGVSGFMATFTAGLMLGNHQKLGWPTDEERLQGVGHFFDGITLILRMMIFILLGSQVDFAALAEYWWQGLLIVAVFMLIARPLTVFLCAGPDRMAKWTLKELLFMCWVRETGVIPAALVALIAGMDIPGYRAIASVTFMAILITIVVQAGTTGIVARKLGVALDFSANHGKH</sequence>
<feature type="transmembrane region" description="Helical" evidence="9">
    <location>
        <begin position="309"/>
        <end position="334"/>
    </location>
</feature>
<evidence type="ECO:0000256" key="5">
    <source>
        <dbReference type="ARBA" id="ARBA00022692"/>
    </source>
</evidence>
<feature type="transmembrane region" description="Helical" evidence="9">
    <location>
        <begin position="61"/>
        <end position="79"/>
    </location>
</feature>
<keyword evidence="3" id="KW-0050">Antiport</keyword>
<evidence type="ECO:0000256" key="8">
    <source>
        <dbReference type="ARBA" id="ARBA00023136"/>
    </source>
</evidence>
<evidence type="ECO:0000313" key="11">
    <source>
        <dbReference type="EMBL" id="KEO84492.1"/>
    </source>
</evidence>
<accession>A0A074MFD6</accession>
<dbReference type="Gene3D" id="1.20.1530.20">
    <property type="match status" value="1"/>
</dbReference>
<comment type="subcellular location">
    <subcellularLocation>
        <location evidence="1">Cell membrane</location>
        <topology evidence="1">Multi-pass membrane protein</topology>
    </subcellularLocation>
</comment>
<comment type="caution">
    <text evidence="11">The sequence shown here is derived from an EMBL/GenBank/DDBJ whole genome shotgun (WGS) entry which is preliminary data.</text>
</comment>
<keyword evidence="4" id="KW-1003">Cell membrane</keyword>
<keyword evidence="8 9" id="KW-0472">Membrane</keyword>
<organism evidence="11 12">
    <name type="scientific">Tumebacillus flagellatus</name>
    <dbReference type="NCBI Taxonomy" id="1157490"/>
    <lineage>
        <taxon>Bacteria</taxon>
        <taxon>Bacillati</taxon>
        <taxon>Bacillota</taxon>
        <taxon>Bacilli</taxon>
        <taxon>Bacillales</taxon>
        <taxon>Alicyclobacillaceae</taxon>
        <taxon>Tumebacillus</taxon>
    </lineage>
</organism>
<gene>
    <name evidence="11" type="ORF">EL26_05170</name>
</gene>
<dbReference type="GO" id="GO:1902600">
    <property type="term" value="P:proton transmembrane transport"/>
    <property type="evidence" value="ECO:0007669"/>
    <property type="project" value="InterPro"/>
</dbReference>
<dbReference type="InterPro" id="IPR006153">
    <property type="entry name" value="Cation/H_exchanger_TM"/>
</dbReference>
<evidence type="ECO:0000256" key="6">
    <source>
        <dbReference type="ARBA" id="ARBA00022989"/>
    </source>
</evidence>
<keyword evidence="12" id="KW-1185">Reference proteome</keyword>
<reference evidence="11 12" key="1">
    <citation type="journal article" date="2013" name="Int. J. Syst. Evol. Microbiol.">
        <title>Tumebacillus flagellatus sp. nov., an alpha-amylase/pullulanase-producing bacterium isolated from cassava wastewater.</title>
        <authorList>
            <person name="Wang Q."/>
            <person name="Xie N."/>
            <person name="Qin Y."/>
            <person name="Shen N."/>
            <person name="Zhu J."/>
            <person name="Mi H."/>
            <person name="Huang R."/>
        </authorList>
    </citation>
    <scope>NUCLEOTIDE SEQUENCE [LARGE SCALE GENOMIC DNA]</scope>
    <source>
        <strain evidence="11 12">GST4</strain>
    </source>
</reference>
<dbReference type="eggNOG" id="COG0025">
    <property type="taxonomic scope" value="Bacteria"/>
</dbReference>
<dbReference type="InterPro" id="IPR038770">
    <property type="entry name" value="Na+/solute_symporter_sf"/>
</dbReference>
<feature type="transmembrane region" description="Helical" evidence="9">
    <location>
        <begin position="346"/>
        <end position="367"/>
    </location>
</feature>
<feature type="domain" description="Cation/H+ exchanger transmembrane" evidence="10">
    <location>
        <begin position="17"/>
        <end position="401"/>
    </location>
</feature>
<dbReference type="GO" id="GO:0005886">
    <property type="term" value="C:plasma membrane"/>
    <property type="evidence" value="ECO:0007669"/>
    <property type="project" value="UniProtKB-SubCell"/>
</dbReference>
<keyword evidence="6 9" id="KW-1133">Transmembrane helix</keyword>
<keyword evidence="7" id="KW-0406">Ion transport</keyword>
<proteinExistence type="predicted"/>
<dbReference type="Proteomes" id="UP000027931">
    <property type="component" value="Unassembled WGS sequence"/>
</dbReference>
<evidence type="ECO:0000256" key="7">
    <source>
        <dbReference type="ARBA" id="ARBA00023065"/>
    </source>
</evidence>
<evidence type="ECO:0000313" key="12">
    <source>
        <dbReference type="Proteomes" id="UP000027931"/>
    </source>
</evidence>
<feature type="transmembrane region" description="Helical" evidence="9">
    <location>
        <begin position="91"/>
        <end position="118"/>
    </location>
</feature>
<dbReference type="AlphaFoldDB" id="A0A074MFD6"/>
<evidence type="ECO:0000256" key="4">
    <source>
        <dbReference type="ARBA" id="ARBA00022475"/>
    </source>
</evidence>
<feature type="transmembrane region" description="Helical" evidence="9">
    <location>
        <begin position="193"/>
        <end position="215"/>
    </location>
</feature>
<evidence type="ECO:0000256" key="3">
    <source>
        <dbReference type="ARBA" id="ARBA00022449"/>
    </source>
</evidence>
<evidence type="ECO:0000256" key="1">
    <source>
        <dbReference type="ARBA" id="ARBA00004651"/>
    </source>
</evidence>
<evidence type="ECO:0000259" key="10">
    <source>
        <dbReference type="Pfam" id="PF00999"/>
    </source>
</evidence>
<dbReference type="GO" id="GO:0015297">
    <property type="term" value="F:antiporter activity"/>
    <property type="evidence" value="ECO:0007669"/>
    <property type="project" value="UniProtKB-KW"/>
</dbReference>
<dbReference type="PANTHER" id="PTHR32507:SF0">
    <property type="entry name" value="NA(+)_H(+) ANTIPORTER 2-RELATED"/>
    <property type="match status" value="1"/>
</dbReference>
<feature type="transmembrane region" description="Helical" evidence="9">
    <location>
        <begin position="12"/>
        <end position="29"/>
    </location>
</feature>
<name>A0A074MFD6_9BACL</name>
<evidence type="ECO:0000256" key="9">
    <source>
        <dbReference type="SAM" id="Phobius"/>
    </source>
</evidence>
<dbReference type="Pfam" id="PF00999">
    <property type="entry name" value="Na_H_Exchanger"/>
    <property type="match status" value="1"/>
</dbReference>